<dbReference type="InterPro" id="IPR017736">
    <property type="entry name" value="Glyco_hydro_1_beta-glucosidase"/>
</dbReference>
<dbReference type="NCBIfam" id="TIGR03356">
    <property type="entry name" value="BGL"/>
    <property type="match status" value="1"/>
</dbReference>
<evidence type="ECO:0000256" key="4">
    <source>
        <dbReference type="ARBA" id="ARBA00022801"/>
    </source>
</evidence>
<feature type="binding site" evidence="10">
    <location>
        <position position="311"/>
    </location>
    <ligand>
        <name>substrate</name>
    </ligand>
</feature>
<gene>
    <name evidence="12" type="ORF">LX83_001014</name>
</gene>
<feature type="binding site" evidence="10">
    <location>
        <position position="135"/>
    </location>
    <ligand>
        <name>substrate</name>
    </ligand>
</feature>
<evidence type="ECO:0000256" key="2">
    <source>
        <dbReference type="ARBA" id="ARBA00010838"/>
    </source>
</evidence>
<dbReference type="InterPro" id="IPR001360">
    <property type="entry name" value="Glyco_hydro_1"/>
</dbReference>
<dbReference type="Pfam" id="PF00232">
    <property type="entry name" value="Glyco_hydro_1"/>
    <property type="match status" value="1"/>
</dbReference>
<dbReference type="Gene3D" id="3.20.20.80">
    <property type="entry name" value="Glycosidases"/>
    <property type="match status" value="1"/>
</dbReference>
<reference evidence="12" key="1">
    <citation type="submission" date="2022-06" db="EMBL/GenBank/DDBJ databases">
        <title>Genomic Encyclopedia of Archaeal and Bacterial Type Strains, Phase II (KMG-II): from individual species to whole genera.</title>
        <authorList>
            <person name="Goeker M."/>
        </authorList>
    </citation>
    <scope>NUCLEOTIDE SEQUENCE</scope>
    <source>
        <strain evidence="12">DSM 43935</strain>
    </source>
</reference>
<dbReference type="EMBL" id="JAMTCK010000002">
    <property type="protein sequence ID" value="MCP2164174.1"/>
    <property type="molecule type" value="Genomic_DNA"/>
</dbReference>
<feature type="binding site" evidence="10">
    <location>
        <position position="426"/>
    </location>
    <ligand>
        <name>substrate</name>
    </ligand>
</feature>
<dbReference type="SUPFAM" id="SSF51445">
    <property type="entry name" value="(Trans)glycosidases"/>
    <property type="match status" value="1"/>
</dbReference>
<feature type="active site" description="Proton donor" evidence="9">
    <location>
        <position position="180"/>
    </location>
</feature>
<organism evidence="12 13">
    <name type="scientific">Goodfellowiella coeruleoviolacea</name>
    <dbReference type="NCBI Taxonomy" id="334858"/>
    <lineage>
        <taxon>Bacteria</taxon>
        <taxon>Bacillati</taxon>
        <taxon>Actinomycetota</taxon>
        <taxon>Actinomycetes</taxon>
        <taxon>Pseudonocardiales</taxon>
        <taxon>Pseudonocardiaceae</taxon>
        <taxon>Goodfellowiella</taxon>
    </lineage>
</organism>
<dbReference type="AlphaFoldDB" id="A0AAE3GBT1"/>
<dbReference type="GO" id="GO:0008422">
    <property type="term" value="F:beta-glucosidase activity"/>
    <property type="evidence" value="ECO:0007669"/>
    <property type="project" value="UniProtKB-EC"/>
</dbReference>
<feature type="binding site" evidence="10">
    <location>
        <position position="34"/>
    </location>
    <ligand>
        <name>substrate</name>
    </ligand>
</feature>
<keyword evidence="8" id="KW-0624">Polysaccharide degradation</keyword>
<dbReference type="PROSITE" id="PS00653">
    <property type="entry name" value="GLYCOSYL_HYDROL_F1_2"/>
    <property type="match status" value="1"/>
</dbReference>
<evidence type="ECO:0000256" key="10">
    <source>
        <dbReference type="PIRSR" id="PIRSR617736-2"/>
    </source>
</evidence>
<dbReference type="GO" id="GO:0005829">
    <property type="term" value="C:cytosol"/>
    <property type="evidence" value="ECO:0007669"/>
    <property type="project" value="TreeGrafter"/>
</dbReference>
<evidence type="ECO:0000256" key="7">
    <source>
        <dbReference type="ARBA" id="ARBA00023295"/>
    </source>
</evidence>
<comment type="caution">
    <text evidence="12">The sequence shown here is derived from an EMBL/GenBank/DDBJ whole genome shotgun (WGS) entry which is preliminary data.</text>
</comment>
<dbReference type="PANTHER" id="PTHR10353:SF36">
    <property type="entry name" value="LP05116P"/>
    <property type="match status" value="1"/>
</dbReference>
<dbReference type="PANTHER" id="PTHR10353">
    <property type="entry name" value="GLYCOSYL HYDROLASE"/>
    <property type="match status" value="1"/>
</dbReference>
<dbReference type="InterPro" id="IPR033132">
    <property type="entry name" value="GH_1_N_CS"/>
</dbReference>
<keyword evidence="13" id="KW-1185">Reference proteome</keyword>
<dbReference type="GO" id="GO:0030245">
    <property type="term" value="P:cellulose catabolic process"/>
    <property type="evidence" value="ECO:0007669"/>
    <property type="project" value="UniProtKB-KW"/>
</dbReference>
<feature type="binding site" evidence="10">
    <location>
        <position position="179"/>
    </location>
    <ligand>
        <name>substrate</name>
    </ligand>
</feature>
<evidence type="ECO:0000256" key="3">
    <source>
        <dbReference type="ARBA" id="ARBA00012744"/>
    </source>
</evidence>
<dbReference type="PRINTS" id="PR00131">
    <property type="entry name" value="GLHYDRLASE1"/>
</dbReference>
<accession>A0AAE3GBT1</accession>
<sequence length="472" mass="52251">MTAVSDSTDRDQPSTVLPAFPPGFRWGVATSAYQIEGGADADGRGPSIWDTFCRVPGAVANGDTGDRACDHYHRWAQDLDLLTELGVDAYRFSISWPRVLPEGLGRVEQRGLDFYRRLADGLRERGIEPFATLYHWDLPQALQDAGGWPERDTAARFVDYALTVQQALGDLVHHWTTFNEPYCTSIVGYAEGRHAPGAREGHGALAAAHHLMLAHGTAVRAMREQGRAEHRFGIVLNQSPAVPVSADPADVAAARRMDCLLRRQFTDPLFGGAYPEDFTETFGAITDASFRQDGDLEIIGTPLDYLGINYYYRLHVADAPHRQPDPALRSANDIGVDTSWRPDVPLSGMGWPVEPEGLTDTLTDLAARYPGLPPIYLTENGGVFPEHRNADGVIADPDRIAFLDGHLRAAHRAVESGVDVRGYFCWSLLDNFEWAHGYKHRFGLVHVDYDTLERTPRASFAWYRDAVAAQRG</sequence>
<feature type="binding site" evidence="10">
    <location>
        <begin position="433"/>
        <end position="434"/>
    </location>
    <ligand>
        <name>substrate</name>
    </ligand>
</feature>
<evidence type="ECO:0000256" key="1">
    <source>
        <dbReference type="ARBA" id="ARBA00000448"/>
    </source>
</evidence>
<evidence type="ECO:0000256" key="6">
    <source>
        <dbReference type="ARBA" id="ARBA00023277"/>
    </source>
</evidence>
<keyword evidence="5" id="KW-0136">Cellulose degradation</keyword>
<dbReference type="RefSeq" id="WP_253767562.1">
    <property type="nucleotide sequence ID" value="NZ_JAMTCK010000002.1"/>
</dbReference>
<keyword evidence="6" id="KW-0119">Carbohydrate metabolism</keyword>
<evidence type="ECO:0000313" key="12">
    <source>
        <dbReference type="EMBL" id="MCP2164174.1"/>
    </source>
</evidence>
<proteinExistence type="inferred from homology"/>
<dbReference type="FunFam" id="3.20.20.80:FF:000004">
    <property type="entry name" value="Beta-glucosidase 6-phospho-beta-glucosidase"/>
    <property type="match status" value="1"/>
</dbReference>
<keyword evidence="7 11" id="KW-0326">Glycosidase</keyword>
<name>A0AAE3GBT1_9PSEU</name>
<keyword evidence="4 11" id="KW-0378">Hydrolase</keyword>
<evidence type="ECO:0000256" key="9">
    <source>
        <dbReference type="PIRSR" id="PIRSR617736-1"/>
    </source>
</evidence>
<evidence type="ECO:0000313" key="13">
    <source>
        <dbReference type="Proteomes" id="UP001206128"/>
    </source>
</evidence>
<comment type="similarity">
    <text evidence="2 11">Belongs to the glycosyl hydrolase 1 family.</text>
</comment>
<evidence type="ECO:0000256" key="8">
    <source>
        <dbReference type="ARBA" id="ARBA00023326"/>
    </source>
</evidence>
<evidence type="ECO:0000256" key="5">
    <source>
        <dbReference type="ARBA" id="ARBA00023001"/>
    </source>
</evidence>
<feature type="active site" description="Nucleophile" evidence="9">
    <location>
        <position position="379"/>
    </location>
</feature>
<dbReference type="Proteomes" id="UP001206128">
    <property type="component" value="Unassembled WGS sequence"/>
</dbReference>
<evidence type="ECO:0000256" key="11">
    <source>
        <dbReference type="RuleBase" id="RU361175"/>
    </source>
</evidence>
<protein>
    <recommendedName>
        <fullName evidence="3 11">Beta-glucosidase</fullName>
        <ecNumber evidence="3 11">3.2.1.21</ecNumber>
    </recommendedName>
</protein>
<comment type="catalytic activity">
    <reaction evidence="1 11">
        <text>Hydrolysis of terminal, non-reducing beta-D-glucosyl residues with release of beta-D-glucose.</text>
        <dbReference type="EC" id="3.2.1.21"/>
    </reaction>
</comment>
<dbReference type="InterPro" id="IPR017853">
    <property type="entry name" value="GH"/>
</dbReference>
<dbReference type="EC" id="3.2.1.21" evidence="3 11"/>